<dbReference type="PANTHER" id="PTHR46614:SF1">
    <property type="entry name" value="MORN REPEAT-CONTAINING PROTEIN 4"/>
    <property type="match status" value="1"/>
</dbReference>
<name>A0A1X7UHZ0_AMPQE</name>
<dbReference type="GO" id="GO:0042995">
    <property type="term" value="C:cell projection"/>
    <property type="evidence" value="ECO:0007669"/>
    <property type="project" value="UniProtKB-SubCell"/>
</dbReference>
<dbReference type="Gene3D" id="2.20.110.10">
    <property type="entry name" value="Histone H3 K4-specific methyltransferase SET7/9 N-terminal domain"/>
    <property type="match status" value="2"/>
</dbReference>
<evidence type="ECO:0000256" key="3">
    <source>
        <dbReference type="ARBA" id="ARBA00023273"/>
    </source>
</evidence>
<dbReference type="KEGG" id="aqu:100633217"/>
<reference evidence="4" key="2">
    <citation type="submission" date="2017-05" db="UniProtKB">
        <authorList>
            <consortium name="EnsemblMetazoa"/>
        </authorList>
    </citation>
    <scope>IDENTIFICATION</scope>
</reference>
<evidence type="ECO:0008006" key="6">
    <source>
        <dbReference type="Google" id="ProtNLM"/>
    </source>
</evidence>
<dbReference type="OMA" id="FTRCDGM"/>
<dbReference type="EnsemblMetazoa" id="Aqu2.1.27086_001">
    <property type="protein sequence ID" value="Aqu2.1.27086_001"/>
    <property type="gene ID" value="Aqu2.1.27086"/>
</dbReference>
<gene>
    <name evidence="4" type="primary">100633217</name>
</gene>
<evidence type="ECO:0000256" key="2">
    <source>
        <dbReference type="ARBA" id="ARBA00022737"/>
    </source>
</evidence>
<dbReference type="Pfam" id="PF02493">
    <property type="entry name" value="MORN"/>
    <property type="match status" value="4"/>
</dbReference>
<keyword evidence="5" id="KW-1185">Reference proteome</keyword>
<dbReference type="eggNOG" id="KOG0231">
    <property type="taxonomic scope" value="Eukaryota"/>
</dbReference>
<accession>A0A1X7UHZ0</accession>
<dbReference type="InterPro" id="IPR052315">
    <property type="entry name" value="MORN4"/>
</dbReference>
<keyword evidence="3" id="KW-0966">Cell projection</keyword>
<dbReference type="AlphaFoldDB" id="A0A1X7UHZ0"/>
<evidence type="ECO:0000313" key="5">
    <source>
        <dbReference type="Proteomes" id="UP000007879"/>
    </source>
</evidence>
<dbReference type="EnsemblMetazoa" id="XM_003387903.2">
    <property type="protein sequence ID" value="XP_003387951.1"/>
    <property type="gene ID" value="LOC100633217"/>
</dbReference>
<dbReference type="OrthoDB" id="406044at2759"/>
<organism evidence="4">
    <name type="scientific">Amphimedon queenslandica</name>
    <name type="common">Sponge</name>
    <dbReference type="NCBI Taxonomy" id="400682"/>
    <lineage>
        <taxon>Eukaryota</taxon>
        <taxon>Metazoa</taxon>
        <taxon>Porifera</taxon>
        <taxon>Demospongiae</taxon>
        <taxon>Heteroscleromorpha</taxon>
        <taxon>Haplosclerida</taxon>
        <taxon>Niphatidae</taxon>
        <taxon>Amphimedon</taxon>
    </lineage>
</organism>
<protein>
    <recommendedName>
        <fullName evidence="6">MORN repeat-containing protein 4</fullName>
    </recommendedName>
</protein>
<dbReference type="SMART" id="SM00698">
    <property type="entry name" value="MORN"/>
    <property type="match status" value="4"/>
</dbReference>
<dbReference type="InterPro" id="IPR003409">
    <property type="entry name" value="MORN"/>
</dbReference>
<comment type="subcellular location">
    <subcellularLocation>
        <location evidence="1">Cell projection</location>
    </subcellularLocation>
</comment>
<reference evidence="5" key="1">
    <citation type="journal article" date="2010" name="Nature">
        <title>The Amphimedon queenslandica genome and the evolution of animal complexity.</title>
        <authorList>
            <person name="Srivastava M."/>
            <person name="Simakov O."/>
            <person name="Chapman J."/>
            <person name="Fahey B."/>
            <person name="Gauthier M.E."/>
            <person name="Mitros T."/>
            <person name="Richards G.S."/>
            <person name="Conaco C."/>
            <person name="Dacre M."/>
            <person name="Hellsten U."/>
            <person name="Larroux C."/>
            <person name="Putnam N.H."/>
            <person name="Stanke M."/>
            <person name="Adamska M."/>
            <person name="Darling A."/>
            <person name="Degnan S.M."/>
            <person name="Oakley T.H."/>
            <person name="Plachetzki D.C."/>
            <person name="Zhai Y."/>
            <person name="Adamski M."/>
            <person name="Calcino A."/>
            <person name="Cummins S.F."/>
            <person name="Goodstein D.M."/>
            <person name="Harris C."/>
            <person name="Jackson D.J."/>
            <person name="Leys S.P."/>
            <person name="Shu S."/>
            <person name="Woodcroft B.J."/>
            <person name="Vervoort M."/>
            <person name="Kosik K.S."/>
            <person name="Manning G."/>
            <person name="Degnan B.M."/>
            <person name="Rokhsar D.S."/>
        </authorList>
    </citation>
    <scope>NUCLEOTIDE SEQUENCE [LARGE SCALE GENOMIC DNA]</scope>
</reference>
<dbReference type="PANTHER" id="PTHR46614">
    <property type="entry name" value="MORN REPEAT-CONTAINING PROTEIN 4"/>
    <property type="match status" value="1"/>
</dbReference>
<evidence type="ECO:0000256" key="1">
    <source>
        <dbReference type="ARBA" id="ARBA00004316"/>
    </source>
</evidence>
<sequence length="148" mass="16430">MDPIHKRIRYSEGDVYEGQWSSEGKREGKGKLQMATGDHYSGEFTNGFFHGLGVLVHADGSKYEGSFELGRYHGYGIYTNSDKTKYEGQFLQGSVKGFGLITFEDGSHGQPKNEGKFEGFELVQRCLAATAVQKARQSAADARSMQMQ</sequence>
<dbReference type="Proteomes" id="UP000007879">
    <property type="component" value="Unassembled WGS sequence"/>
</dbReference>
<proteinExistence type="predicted"/>
<dbReference type="STRING" id="400682.A0A1X7UHZ0"/>
<keyword evidence="2" id="KW-0677">Repeat</keyword>
<dbReference type="SUPFAM" id="SSF82185">
    <property type="entry name" value="Histone H3 K4-specific methyltransferase SET7/9 N-terminal domain"/>
    <property type="match status" value="1"/>
</dbReference>
<dbReference type="InParanoid" id="A0A1X7UHZ0"/>
<evidence type="ECO:0000313" key="4">
    <source>
        <dbReference type="EnsemblMetazoa" id="Aqu2.1.27086_001"/>
    </source>
</evidence>
<dbReference type="GO" id="GO:0048678">
    <property type="term" value="P:response to axon injury"/>
    <property type="evidence" value="ECO:0007669"/>
    <property type="project" value="TreeGrafter"/>
</dbReference>